<feature type="domain" description="Ketoreductase" evidence="4">
    <location>
        <begin position="19"/>
        <end position="202"/>
    </location>
</feature>
<dbReference type="eggNOG" id="KOG0725">
    <property type="taxonomic scope" value="Eukaryota"/>
</dbReference>
<evidence type="ECO:0000313" key="5">
    <source>
        <dbReference type="EMBL" id="EXJ80883.1"/>
    </source>
</evidence>
<evidence type="ECO:0000256" key="2">
    <source>
        <dbReference type="ARBA" id="ARBA00022857"/>
    </source>
</evidence>
<dbReference type="PANTHER" id="PTHR42760:SF76">
    <property type="entry name" value="CHAIN OXIDOREDUCTASE_DEHYDROGENASE, PUTATIVE-RELATED"/>
    <property type="match status" value="1"/>
</dbReference>
<dbReference type="InterPro" id="IPR002347">
    <property type="entry name" value="SDR_fam"/>
</dbReference>
<dbReference type="GO" id="GO:0048038">
    <property type="term" value="F:quinone binding"/>
    <property type="evidence" value="ECO:0007669"/>
    <property type="project" value="TreeGrafter"/>
</dbReference>
<keyword evidence="3" id="KW-0560">Oxidoreductase</keyword>
<dbReference type="InterPro" id="IPR020904">
    <property type="entry name" value="Sc_DH/Rdtase_CS"/>
</dbReference>
<dbReference type="PANTHER" id="PTHR42760">
    <property type="entry name" value="SHORT-CHAIN DEHYDROGENASES/REDUCTASES FAMILY MEMBER"/>
    <property type="match status" value="1"/>
</dbReference>
<reference evidence="5 6" key="1">
    <citation type="submission" date="2013-03" db="EMBL/GenBank/DDBJ databases">
        <title>The Genome Sequence of Capronia epimyces CBS 606.96.</title>
        <authorList>
            <consortium name="The Broad Institute Genomics Platform"/>
            <person name="Cuomo C."/>
            <person name="de Hoog S."/>
            <person name="Gorbushina A."/>
            <person name="Walker B."/>
            <person name="Young S.K."/>
            <person name="Zeng Q."/>
            <person name="Gargeya S."/>
            <person name="Fitzgerald M."/>
            <person name="Haas B."/>
            <person name="Abouelleil A."/>
            <person name="Allen A.W."/>
            <person name="Alvarado L."/>
            <person name="Arachchi H.M."/>
            <person name="Berlin A.M."/>
            <person name="Chapman S.B."/>
            <person name="Gainer-Dewar J."/>
            <person name="Goldberg J."/>
            <person name="Griggs A."/>
            <person name="Gujja S."/>
            <person name="Hansen M."/>
            <person name="Howarth C."/>
            <person name="Imamovic A."/>
            <person name="Ireland A."/>
            <person name="Larimer J."/>
            <person name="McCowan C."/>
            <person name="Murphy C."/>
            <person name="Pearson M."/>
            <person name="Poon T.W."/>
            <person name="Priest M."/>
            <person name="Roberts A."/>
            <person name="Saif S."/>
            <person name="Shea T."/>
            <person name="Sisk P."/>
            <person name="Sykes S."/>
            <person name="Wortman J."/>
            <person name="Nusbaum C."/>
            <person name="Birren B."/>
        </authorList>
    </citation>
    <scope>NUCLEOTIDE SEQUENCE [LARGE SCALE GENOMIC DNA]</scope>
    <source>
        <strain evidence="5 6">CBS 606.96</strain>
    </source>
</reference>
<dbReference type="Pfam" id="PF13561">
    <property type="entry name" value="adh_short_C2"/>
    <property type="match status" value="1"/>
</dbReference>
<sequence>MAATLVPADVKVLGNLAGKTAIVTGSSRGIGAGIAIELGRRGANVVVNYTSQRGADAAVKVLKSIQDCGSKAALVQADVTKLSDLQKLVGAALSISPNGTIDILVHNAGNGDDCYLADMTEEFYEKQSDINLKAPIFLTHLALPYLAQGGRIILMSSVSARLGVPQQTVYAATKAGLESLCKVWATELGRKYSVTVNCVSPGPISTDMWWDSDPALLADFQPIIDATPAAARVGDVGDVVPIVMFLCSEESRWVTGSVVSASGGMTFI</sequence>
<dbReference type="PROSITE" id="PS00061">
    <property type="entry name" value="ADH_SHORT"/>
    <property type="match status" value="1"/>
</dbReference>
<dbReference type="HOGENOM" id="CLU_010194_1_3_1"/>
<dbReference type="STRING" id="1182542.W9XL29"/>
<dbReference type="EMBL" id="AMGY01000006">
    <property type="protein sequence ID" value="EXJ80883.1"/>
    <property type="molecule type" value="Genomic_DNA"/>
</dbReference>
<comment type="caution">
    <text evidence="5">The sequence shown here is derived from an EMBL/GenBank/DDBJ whole genome shotgun (WGS) entry which is preliminary data.</text>
</comment>
<evidence type="ECO:0000256" key="1">
    <source>
        <dbReference type="ARBA" id="ARBA00006484"/>
    </source>
</evidence>
<dbReference type="FunFam" id="3.40.50.720:FF:000374">
    <property type="entry name" value="3-oxoacyl-(Acyl-carrier-protein) reductase"/>
    <property type="match status" value="1"/>
</dbReference>
<dbReference type="PRINTS" id="PR00080">
    <property type="entry name" value="SDRFAMILY"/>
</dbReference>
<dbReference type="AlphaFoldDB" id="W9XL29"/>
<organism evidence="5 6">
    <name type="scientific">Capronia epimyces CBS 606.96</name>
    <dbReference type="NCBI Taxonomy" id="1182542"/>
    <lineage>
        <taxon>Eukaryota</taxon>
        <taxon>Fungi</taxon>
        <taxon>Dikarya</taxon>
        <taxon>Ascomycota</taxon>
        <taxon>Pezizomycotina</taxon>
        <taxon>Eurotiomycetes</taxon>
        <taxon>Chaetothyriomycetidae</taxon>
        <taxon>Chaetothyriales</taxon>
        <taxon>Herpotrichiellaceae</taxon>
        <taxon>Capronia</taxon>
    </lineage>
</organism>
<name>W9XL29_9EURO</name>
<dbReference type="InterPro" id="IPR036291">
    <property type="entry name" value="NAD(P)-bd_dom_sf"/>
</dbReference>
<gene>
    <name evidence="5" type="ORF">A1O3_07170</name>
</gene>
<accession>W9XL29</accession>
<dbReference type="OrthoDB" id="47007at2759"/>
<dbReference type="InterPro" id="IPR057326">
    <property type="entry name" value="KR_dom"/>
</dbReference>
<keyword evidence="6" id="KW-1185">Reference proteome</keyword>
<keyword evidence="2" id="KW-0521">NADP</keyword>
<protein>
    <recommendedName>
        <fullName evidence="4">Ketoreductase domain-containing protein</fullName>
    </recommendedName>
</protein>
<dbReference type="GO" id="GO:0006633">
    <property type="term" value="P:fatty acid biosynthetic process"/>
    <property type="evidence" value="ECO:0007669"/>
    <property type="project" value="TreeGrafter"/>
</dbReference>
<dbReference type="SMART" id="SM00822">
    <property type="entry name" value="PKS_KR"/>
    <property type="match status" value="1"/>
</dbReference>
<dbReference type="RefSeq" id="XP_007735471.1">
    <property type="nucleotide sequence ID" value="XM_007737281.1"/>
</dbReference>
<dbReference type="GeneID" id="19171271"/>
<evidence type="ECO:0000259" key="4">
    <source>
        <dbReference type="SMART" id="SM00822"/>
    </source>
</evidence>
<comment type="similarity">
    <text evidence="1">Belongs to the short-chain dehydrogenases/reductases (SDR) family.</text>
</comment>
<dbReference type="Proteomes" id="UP000019478">
    <property type="component" value="Unassembled WGS sequence"/>
</dbReference>
<dbReference type="GO" id="GO:0016616">
    <property type="term" value="F:oxidoreductase activity, acting on the CH-OH group of donors, NAD or NADP as acceptor"/>
    <property type="evidence" value="ECO:0007669"/>
    <property type="project" value="TreeGrafter"/>
</dbReference>
<dbReference type="SUPFAM" id="SSF51735">
    <property type="entry name" value="NAD(P)-binding Rossmann-fold domains"/>
    <property type="match status" value="1"/>
</dbReference>
<dbReference type="PRINTS" id="PR00081">
    <property type="entry name" value="GDHRDH"/>
</dbReference>
<proteinExistence type="inferred from homology"/>
<evidence type="ECO:0000256" key="3">
    <source>
        <dbReference type="ARBA" id="ARBA00023002"/>
    </source>
</evidence>
<dbReference type="Gene3D" id="3.40.50.720">
    <property type="entry name" value="NAD(P)-binding Rossmann-like Domain"/>
    <property type="match status" value="1"/>
</dbReference>
<evidence type="ECO:0000313" key="6">
    <source>
        <dbReference type="Proteomes" id="UP000019478"/>
    </source>
</evidence>